<name>A0ABR7SYC5_HELCL</name>
<protein>
    <submittedName>
        <fullName evidence="1">Uncharacterized protein</fullName>
    </submittedName>
</protein>
<reference evidence="1 2" key="1">
    <citation type="submission" date="2020-07" db="EMBL/GenBank/DDBJ databases">
        <title>Draft whole-genome sequence of Heliobacterium chlorum DSM 3682, type strain.</title>
        <authorList>
            <person name="Kyndt J.A."/>
            <person name="Meyer T.E."/>
            <person name="Imhoff J.F."/>
        </authorList>
    </citation>
    <scope>NUCLEOTIDE SEQUENCE [LARGE SCALE GENOMIC DNA]</scope>
    <source>
        <strain evidence="1 2">DSM 3682</strain>
    </source>
</reference>
<dbReference type="RefSeq" id="WP_188038687.1">
    <property type="nucleotide sequence ID" value="NZ_JACVHF010000002.1"/>
</dbReference>
<evidence type="ECO:0000313" key="2">
    <source>
        <dbReference type="Proteomes" id="UP000617402"/>
    </source>
</evidence>
<evidence type="ECO:0000313" key="1">
    <source>
        <dbReference type="EMBL" id="MBC9783529.1"/>
    </source>
</evidence>
<keyword evidence="2" id="KW-1185">Reference proteome</keyword>
<comment type="caution">
    <text evidence="1">The sequence shown here is derived from an EMBL/GenBank/DDBJ whole genome shotgun (WGS) entry which is preliminary data.</text>
</comment>
<organism evidence="1 2">
    <name type="scientific">Heliobacterium chlorum</name>
    <dbReference type="NCBI Taxonomy" id="2698"/>
    <lineage>
        <taxon>Bacteria</taxon>
        <taxon>Bacillati</taxon>
        <taxon>Bacillota</taxon>
        <taxon>Clostridia</taxon>
        <taxon>Eubacteriales</taxon>
        <taxon>Heliobacteriaceae</taxon>
        <taxon>Heliobacterium</taxon>
    </lineage>
</organism>
<dbReference type="Proteomes" id="UP000617402">
    <property type="component" value="Unassembled WGS sequence"/>
</dbReference>
<sequence>MSLINRRESAMTFDNVFISTKGMKISEELQANILKACSLLVDEPGTAILWMEGNAVCLKVNPKKEA</sequence>
<gene>
    <name evidence="1" type="ORF">H1S01_03255</name>
</gene>
<accession>A0ABR7SYC5</accession>
<dbReference type="EMBL" id="JACVHF010000002">
    <property type="protein sequence ID" value="MBC9783529.1"/>
    <property type="molecule type" value="Genomic_DNA"/>
</dbReference>
<proteinExistence type="predicted"/>